<name>X6P7C2_RETFI</name>
<dbReference type="Proteomes" id="UP000023152">
    <property type="component" value="Unassembled WGS sequence"/>
</dbReference>
<accession>X6P7C2</accession>
<comment type="caution">
    <text evidence="2">The sequence shown here is derived from an EMBL/GenBank/DDBJ whole genome shotgun (WGS) entry which is preliminary data.</text>
</comment>
<keyword evidence="3" id="KW-1185">Reference proteome</keyword>
<evidence type="ECO:0000313" key="3">
    <source>
        <dbReference type="Proteomes" id="UP000023152"/>
    </source>
</evidence>
<dbReference type="AlphaFoldDB" id="X6P7C2"/>
<feature type="region of interest" description="Disordered" evidence="1">
    <location>
        <begin position="1"/>
        <end position="87"/>
    </location>
</feature>
<evidence type="ECO:0000256" key="1">
    <source>
        <dbReference type="SAM" id="MobiDB-lite"/>
    </source>
</evidence>
<sequence length="189" mass="21327">RLIFLATKGKKKKTKRKMIDPRDETEGEKKDSSGKLQPKTQSVDEKLQPITSTTTTTDIDNTRPNVQSSVSGMGLGTGPGQQSMGAGGQMAVDMSTFQTESQYIQYLNRLAKQSAKNDDDIKNANSLYVDALYEYATFLWKKTRYVESERICRKILGISPKHSDAHNRLGTNLKAQREYEEAKLHYHYA</sequence>
<feature type="compositionally biased region" description="Basic and acidic residues" evidence="1">
    <location>
        <begin position="17"/>
        <end position="33"/>
    </location>
</feature>
<dbReference type="EMBL" id="ASPP01002873">
    <property type="protein sequence ID" value="ETO34106.1"/>
    <property type="molecule type" value="Genomic_DNA"/>
</dbReference>
<protein>
    <submittedName>
        <fullName evidence="2">Uncharacterized protein</fullName>
    </submittedName>
</protein>
<evidence type="ECO:0000313" key="2">
    <source>
        <dbReference type="EMBL" id="ETO34106.1"/>
    </source>
</evidence>
<dbReference type="SUPFAM" id="SSF48452">
    <property type="entry name" value="TPR-like"/>
    <property type="match status" value="1"/>
</dbReference>
<proteinExistence type="predicted"/>
<reference evidence="2 3" key="1">
    <citation type="journal article" date="2013" name="Curr. Biol.">
        <title>The Genome of the Foraminiferan Reticulomyxa filosa.</title>
        <authorList>
            <person name="Glockner G."/>
            <person name="Hulsmann N."/>
            <person name="Schleicher M."/>
            <person name="Noegel A.A."/>
            <person name="Eichinger L."/>
            <person name="Gallinger C."/>
            <person name="Pawlowski J."/>
            <person name="Sierra R."/>
            <person name="Euteneuer U."/>
            <person name="Pillet L."/>
            <person name="Moustafa A."/>
            <person name="Platzer M."/>
            <person name="Groth M."/>
            <person name="Szafranski K."/>
            <person name="Schliwa M."/>
        </authorList>
    </citation>
    <scope>NUCLEOTIDE SEQUENCE [LARGE SCALE GENOMIC DNA]</scope>
</reference>
<organism evidence="2 3">
    <name type="scientific">Reticulomyxa filosa</name>
    <dbReference type="NCBI Taxonomy" id="46433"/>
    <lineage>
        <taxon>Eukaryota</taxon>
        <taxon>Sar</taxon>
        <taxon>Rhizaria</taxon>
        <taxon>Retaria</taxon>
        <taxon>Foraminifera</taxon>
        <taxon>Monothalamids</taxon>
        <taxon>Reticulomyxidae</taxon>
        <taxon>Reticulomyxa</taxon>
    </lineage>
</organism>
<feature type="non-terminal residue" evidence="2">
    <location>
        <position position="189"/>
    </location>
</feature>
<gene>
    <name evidence="2" type="ORF">RFI_02988</name>
</gene>
<feature type="non-terminal residue" evidence="2">
    <location>
        <position position="1"/>
    </location>
</feature>
<feature type="compositionally biased region" description="Low complexity" evidence="1">
    <location>
        <begin position="50"/>
        <end position="59"/>
    </location>
</feature>
<dbReference type="Gene3D" id="1.25.40.10">
    <property type="entry name" value="Tetratricopeptide repeat domain"/>
    <property type="match status" value="1"/>
</dbReference>
<dbReference type="InterPro" id="IPR011990">
    <property type="entry name" value="TPR-like_helical_dom_sf"/>
</dbReference>